<protein>
    <submittedName>
        <fullName evidence="2">Uncharacterized protein</fullName>
    </submittedName>
</protein>
<evidence type="ECO:0000256" key="1">
    <source>
        <dbReference type="SAM" id="Phobius"/>
    </source>
</evidence>
<name>A0A6H1P629_PRIMG</name>
<evidence type="ECO:0000313" key="2">
    <source>
        <dbReference type="EMBL" id="QIZ09050.1"/>
    </source>
</evidence>
<reference evidence="2 3" key="2">
    <citation type="submission" date="2020-04" db="EMBL/GenBank/DDBJ databases">
        <authorList>
            <person name="Fomenkov A."/>
            <person name="Anton B.P."/>
            <person name="Roberts R.J."/>
        </authorList>
    </citation>
    <scope>NUCLEOTIDE SEQUENCE [LARGE SCALE GENOMIC DNA]</scope>
    <source>
        <strain evidence="2 3">S2</strain>
    </source>
</reference>
<proteinExistence type="predicted"/>
<gene>
    <name evidence="2" type="ORF">HFZ78_22030</name>
</gene>
<keyword evidence="1" id="KW-0472">Membrane</keyword>
<dbReference type="EMBL" id="CP051128">
    <property type="protein sequence ID" value="QIZ09050.1"/>
    <property type="molecule type" value="Genomic_DNA"/>
</dbReference>
<feature type="transmembrane region" description="Helical" evidence="1">
    <location>
        <begin position="91"/>
        <end position="110"/>
    </location>
</feature>
<reference evidence="2 3" key="1">
    <citation type="submission" date="2020-04" db="EMBL/GenBank/DDBJ databases">
        <title>Genome-Wide Identification of 5-Methylcytosine Sites in Bacterial Genomes By High-Throughput Sequencing of MspJI Restriction Fragments.</title>
        <authorList>
            <person name="Wu V."/>
        </authorList>
    </citation>
    <scope>NUCLEOTIDE SEQUENCE [LARGE SCALE GENOMIC DNA]</scope>
    <source>
        <strain evidence="2 3">S2</strain>
    </source>
</reference>
<keyword evidence="1" id="KW-1133">Transmembrane helix</keyword>
<feature type="transmembrane region" description="Helical" evidence="1">
    <location>
        <begin position="122"/>
        <end position="139"/>
    </location>
</feature>
<sequence>MIAIIYSVIWIIVAFKFADRNWKAYYPTMLFASLGEALYELLCYKYQLWQMEPNGVQFAMIPILLLTLIGMPLSTWVYLSKYPFRKGVLYQSLYIAFFTCTYIILEYVAVKGGSITYHHHWNLLWSLLFVIVMFLIIRIHFKRPILALIFSAIFAIFLCLVFDVSLVKMK</sequence>
<feature type="transmembrane region" description="Helical" evidence="1">
    <location>
        <begin position="24"/>
        <end position="44"/>
    </location>
</feature>
<dbReference type="NCBIfam" id="NF041644">
    <property type="entry name" value="CBO0543_fam"/>
    <property type="match status" value="1"/>
</dbReference>
<dbReference type="InterPro" id="IPR048147">
    <property type="entry name" value="CBO0543-like"/>
</dbReference>
<feature type="transmembrane region" description="Helical" evidence="1">
    <location>
        <begin position="145"/>
        <end position="167"/>
    </location>
</feature>
<feature type="transmembrane region" description="Helical" evidence="1">
    <location>
        <begin position="56"/>
        <end position="79"/>
    </location>
</feature>
<dbReference type="AlphaFoldDB" id="A0A6H1P629"/>
<dbReference type="Proteomes" id="UP000501868">
    <property type="component" value="Chromosome"/>
</dbReference>
<accession>A0A6H1P629</accession>
<keyword evidence="1" id="KW-0812">Transmembrane</keyword>
<organism evidence="2 3">
    <name type="scientific">Priestia megaterium</name>
    <name type="common">Bacillus megaterium</name>
    <dbReference type="NCBI Taxonomy" id="1404"/>
    <lineage>
        <taxon>Bacteria</taxon>
        <taxon>Bacillati</taxon>
        <taxon>Bacillota</taxon>
        <taxon>Bacilli</taxon>
        <taxon>Bacillales</taxon>
        <taxon>Bacillaceae</taxon>
        <taxon>Priestia</taxon>
    </lineage>
</organism>
<evidence type="ECO:0000313" key="3">
    <source>
        <dbReference type="Proteomes" id="UP000501868"/>
    </source>
</evidence>